<dbReference type="Proteomes" id="UP000004277">
    <property type="component" value="Unassembled WGS sequence"/>
</dbReference>
<organism evidence="1 2">
    <name type="scientific">Imbroritus primus</name>
    <dbReference type="NCBI Taxonomy" id="3058603"/>
    <lineage>
        <taxon>Bacteria</taxon>
        <taxon>Pseudomonadati</taxon>
        <taxon>Pseudomonadota</taxon>
        <taxon>Betaproteobacteria</taxon>
        <taxon>Burkholderiales</taxon>
        <taxon>Burkholderiaceae</taxon>
        <taxon>Imbroritus</taxon>
    </lineage>
</organism>
<dbReference type="EMBL" id="AKCV02000011">
    <property type="protein sequence ID" value="TMS59207.1"/>
    <property type="molecule type" value="Genomic_DNA"/>
</dbReference>
<protein>
    <submittedName>
        <fullName evidence="1">Uncharacterized protein</fullName>
    </submittedName>
</protein>
<gene>
    <name evidence="1" type="ORF">MW7_003240</name>
</gene>
<accession>A0ACD3SSU1</accession>
<proteinExistence type="predicted"/>
<sequence length="102" mass="11423">MTHLSPLSRCTCRHKPQHPGRNIIAIRMEWQVQRLCGDDGCSANRKSVLSSNFQIESYSKSESLVSAFNSRKLIEYFDHARRSLINSAFVGIVHCGDGGRTG</sequence>
<name>A0ACD3SSU1_9BURK</name>
<reference evidence="1" key="1">
    <citation type="submission" date="2019-05" db="EMBL/GenBank/DDBJ databases">
        <title>Revised genome assembly of Burkholderiaceae (previously Ralstonia) sp. PBA.</title>
        <authorList>
            <person name="Gan H.M."/>
        </authorList>
    </citation>
    <scope>NUCLEOTIDE SEQUENCE</scope>
    <source>
        <strain evidence="1">PBA</strain>
    </source>
</reference>
<keyword evidence="2" id="KW-1185">Reference proteome</keyword>
<evidence type="ECO:0000313" key="1">
    <source>
        <dbReference type="EMBL" id="TMS59207.1"/>
    </source>
</evidence>
<comment type="caution">
    <text evidence="1">The sequence shown here is derived from an EMBL/GenBank/DDBJ whole genome shotgun (WGS) entry which is preliminary data.</text>
</comment>
<evidence type="ECO:0000313" key="2">
    <source>
        <dbReference type="Proteomes" id="UP000004277"/>
    </source>
</evidence>